<dbReference type="PANTHER" id="PTHR43129">
    <property type="entry name" value="FOSMIDOMYCIN RESISTANCE PROTEIN"/>
    <property type="match status" value="1"/>
</dbReference>
<dbReference type="Gene3D" id="1.20.1250.20">
    <property type="entry name" value="MFS general substrate transporter like domains"/>
    <property type="match status" value="2"/>
</dbReference>
<sequence>GNVSTITIAHLIHDIYTSFLAPILPLIIEKLSISLSLAGLLSVIQRIPSLLNPFIGILAEKIKVRYFVIFAPAITTISMSLIGIAPGYTILAILLFVSGISSTLFHVPSPVMIKLVSGPRLGKGMSFFMLGGEIARTIGPLIIVAAVEIWGLKGSMKLIPFGIIASAILFFRLKDIDIRKDFQEEKKKIGYVSTFVKFLPVFATLAGITFFRGAMKSALTLYLPVFLVDKGADFWFAGISLAIIQLTGALGTFYSGTISDKIGRRTT</sequence>
<feature type="transmembrane region" description="Helical" evidence="1">
    <location>
        <begin position="88"/>
        <end position="107"/>
    </location>
</feature>
<dbReference type="GO" id="GO:0022857">
    <property type="term" value="F:transmembrane transporter activity"/>
    <property type="evidence" value="ECO:0007669"/>
    <property type="project" value="InterPro"/>
</dbReference>
<gene>
    <name evidence="3" type="ORF">S03H2_46025</name>
</gene>
<feature type="non-terminal residue" evidence="3">
    <location>
        <position position="267"/>
    </location>
</feature>
<comment type="caution">
    <text evidence="3">The sequence shown here is derived from an EMBL/GenBank/DDBJ whole genome shotgun (WGS) entry which is preliminary data.</text>
</comment>
<feature type="transmembrane region" description="Helical" evidence="1">
    <location>
        <begin position="194"/>
        <end position="214"/>
    </location>
</feature>
<dbReference type="CDD" id="cd17478">
    <property type="entry name" value="MFS_FsR"/>
    <property type="match status" value="1"/>
</dbReference>
<dbReference type="PROSITE" id="PS50850">
    <property type="entry name" value="MFS"/>
    <property type="match status" value="1"/>
</dbReference>
<dbReference type="InterPro" id="IPR011701">
    <property type="entry name" value="MFS"/>
</dbReference>
<feature type="transmembrane region" description="Helical" evidence="1">
    <location>
        <begin position="64"/>
        <end position="82"/>
    </location>
</feature>
<evidence type="ECO:0000259" key="2">
    <source>
        <dbReference type="PROSITE" id="PS50850"/>
    </source>
</evidence>
<proteinExistence type="predicted"/>
<dbReference type="InterPro" id="IPR036259">
    <property type="entry name" value="MFS_trans_sf"/>
</dbReference>
<dbReference type="InterPro" id="IPR020846">
    <property type="entry name" value="MFS_dom"/>
</dbReference>
<accession>X1JZ79</accession>
<dbReference type="Pfam" id="PF07690">
    <property type="entry name" value="MFS_1"/>
    <property type="match status" value="1"/>
</dbReference>
<evidence type="ECO:0000256" key="1">
    <source>
        <dbReference type="SAM" id="Phobius"/>
    </source>
</evidence>
<keyword evidence="1" id="KW-0472">Membrane</keyword>
<dbReference type="GO" id="GO:0005886">
    <property type="term" value="C:plasma membrane"/>
    <property type="evidence" value="ECO:0007669"/>
    <property type="project" value="TreeGrafter"/>
</dbReference>
<organism evidence="3">
    <name type="scientific">marine sediment metagenome</name>
    <dbReference type="NCBI Taxonomy" id="412755"/>
    <lineage>
        <taxon>unclassified sequences</taxon>
        <taxon>metagenomes</taxon>
        <taxon>ecological metagenomes</taxon>
    </lineage>
</organism>
<reference evidence="3" key="1">
    <citation type="journal article" date="2014" name="Front. Microbiol.">
        <title>High frequency of phylogenetically diverse reductive dehalogenase-homologous genes in deep subseafloor sedimentary metagenomes.</title>
        <authorList>
            <person name="Kawai M."/>
            <person name="Futagami T."/>
            <person name="Toyoda A."/>
            <person name="Takaki Y."/>
            <person name="Nishi S."/>
            <person name="Hori S."/>
            <person name="Arai W."/>
            <person name="Tsubouchi T."/>
            <person name="Morono Y."/>
            <person name="Uchiyama I."/>
            <person name="Ito T."/>
            <person name="Fujiyama A."/>
            <person name="Inagaki F."/>
            <person name="Takami H."/>
        </authorList>
    </citation>
    <scope>NUCLEOTIDE SEQUENCE</scope>
    <source>
        <strain evidence="3">Expedition CK06-06</strain>
    </source>
</reference>
<feature type="transmembrane region" description="Helical" evidence="1">
    <location>
        <begin position="23"/>
        <end position="44"/>
    </location>
</feature>
<evidence type="ECO:0000313" key="3">
    <source>
        <dbReference type="EMBL" id="GAH75133.1"/>
    </source>
</evidence>
<feature type="non-terminal residue" evidence="3">
    <location>
        <position position="1"/>
    </location>
</feature>
<dbReference type="PANTHER" id="PTHR43129:SF1">
    <property type="entry name" value="FOSMIDOMYCIN RESISTANCE PROTEIN"/>
    <property type="match status" value="1"/>
</dbReference>
<feature type="domain" description="Major facilitator superfamily (MFS) profile" evidence="2">
    <location>
        <begin position="2"/>
        <end position="267"/>
    </location>
</feature>
<feature type="transmembrane region" description="Helical" evidence="1">
    <location>
        <begin position="127"/>
        <end position="150"/>
    </location>
</feature>
<dbReference type="AlphaFoldDB" id="X1JZ79"/>
<dbReference type="EMBL" id="BARU01028868">
    <property type="protein sequence ID" value="GAH75133.1"/>
    <property type="molecule type" value="Genomic_DNA"/>
</dbReference>
<name>X1JZ79_9ZZZZ</name>
<feature type="transmembrane region" description="Helical" evidence="1">
    <location>
        <begin position="234"/>
        <end position="255"/>
    </location>
</feature>
<keyword evidence="1" id="KW-1133">Transmembrane helix</keyword>
<dbReference type="SUPFAM" id="SSF103473">
    <property type="entry name" value="MFS general substrate transporter"/>
    <property type="match status" value="1"/>
</dbReference>
<protein>
    <recommendedName>
        <fullName evidence="2">Major facilitator superfamily (MFS) profile domain-containing protein</fullName>
    </recommendedName>
</protein>
<keyword evidence="1" id="KW-0812">Transmembrane</keyword>
<feature type="transmembrane region" description="Helical" evidence="1">
    <location>
        <begin position="156"/>
        <end position="173"/>
    </location>
</feature>